<gene>
    <name evidence="2" type="ORF">LCGC14_2716330</name>
</gene>
<protein>
    <recommendedName>
        <fullName evidence="1">PilZ domain-containing protein</fullName>
    </recommendedName>
</protein>
<feature type="non-terminal residue" evidence="2">
    <location>
        <position position="1"/>
    </location>
</feature>
<name>A0A0F9BKG2_9ZZZZ</name>
<proteinExistence type="predicted"/>
<evidence type="ECO:0000259" key="1">
    <source>
        <dbReference type="Pfam" id="PF07238"/>
    </source>
</evidence>
<comment type="caution">
    <text evidence="2">The sequence shown here is derived from an EMBL/GenBank/DDBJ whole genome shotgun (WGS) entry which is preliminary data.</text>
</comment>
<dbReference type="GO" id="GO:0035438">
    <property type="term" value="F:cyclic-di-GMP binding"/>
    <property type="evidence" value="ECO:0007669"/>
    <property type="project" value="InterPro"/>
</dbReference>
<sequence length="84" mass="9263">FCTVTFDYTFSRVNDESGLESSNAKGVSSNISKGGLGFYTSMGLEAGQPITIYHNRIFDHPVSAEVRWCVKQSDSLFKIGVCFN</sequence>
<dbReference type="Pfam" id="PF07238">
    <property type="entry name" value="PilZ"/>
    <property type="match status" value="1"/>
</dbReference>
<accession>A0A0F9BKG2</accession>
<feature type="domain" description="PilZ" evidence="1">
    <location>
        <begin position="22"/>
        <end position="83"/>
    </location>
</feature>
<dbReference type="EMBL" id="LAZR01048802">
    <property type="protein sequence ID" value="KKK91104.1"/>
    <property type="molecule type" value="Genomic_DNA"/>
</dbReference>
<organism evidence="2">
    <name type="scientific">marine sediment metagenome</name>
    <dbReference type="NCBI Taxonomy" id="412755"/>
    <lineage>
        <taxon>unclassified sequences</taxon>
        <taxon>metagenomes</taxon>
        <taxon>ecological metagenomes</taxon>
    </lineage>
</organism>
<reference evidence="2" key="1">
    <citation type="journal article" date="2015" name="Nature">
        <title>Complex archaea that bridge the gap between prokaryotes and eukaryotes.</title>
        <authorList>
            <person name="Spang A."/>
            <person name="Saw J.H."/>
            <person name="Jorgensen S.L."/>
            <person name="Zaremba-Niedzwiedzka K."/>
            <person name="Martijn J."/>
            <person name="Lind A.E."/>
            <person name="van Eijk R."/>
            <person name="Schleper C."/>
            <person name="Guy L."/>
            <person name="Ettema T.J."/>
        </authorList>
    </citation>
    <scope>NUCLEOTIDE SEQUENCE</scope>
</reference>
<dbReference type="InterPro" id="IPR009875">
    <property type="entry name" value="PilZ_domain"/>
</dbReference>
<dbReference type="AlphaFoldDB" id="A0A0F9BKG2"/>
<evidence type="ECO:0000313" key="2">
    <source>
        <dbReference type="EMBL" id="KKK91104.1"/>
    </source>
</evidence>